<keyword evidence="3" id="KW-1185">Reference proteome</keyword>
<dbReference type="InterPro" id="IPR011009">
    <property type="entry name" value="Kinase-like_dom_sf"/>
</dbReference>
<evidence type="ECO:0000259" key="1">
    <source>
        <dbReference type="Pfam" id="PF01636"/>
    </source>
</evidence>
<dbReference type="SUPFAM" id="SSF56112">
    <property type="entry name" value="Protein kinase-like (PK-like)"/>
    <property type="match status" value="1"/>
</dbReference>
<name>A0A1B8AHV8_FUSPO</name>
<reference evidence="2 3" key="1">
    <citation type="submission" date="2016-06" db="EMBL/GenBank/DDBJ databases">
        <title>Living apart together: crosstalk between the core and supernumerary genomes in a fungal plant pathogen.</title>
        <authorList>
            <person name="Vanheule A."/>
            <person name="Audenaert K."/>
            <person name="Warris S."/>
            <person name="Van De Geest H."/>
            <person name="Schijlen E."/>
            <person name="Hofte M."/>
            <person name="De Saeger S."/>
            <person name="Haesaert G."/>
            <person name="Waalwijk C."/>
            <person name="Van Der Lee T."/>
        </authorList>
    </citation>
    <scope>NUCLEOTIDE SEQUENCE [LARGE SCALE GENOMIC DNA]</scope>
    <source>
        <strain evidence="2 3">2516</strain>
    </source>
</reference>
<accession>A0A1B8AHV8</accession>
<comment type="caution">
    <text evidence="2">The sequence shown here is derived from an EMBL/GenBank/DDBJ whole genome shotgun (WGS) entry which is preliminary data.</text>
</comment>
<dbReference type="PANTHER" id="PTHR21310:SF54">
    <property type="entry name" value="AMINOGLYCOSIDE PHOSPHOTRANSFERASE DOMAIN-CONTAINING PROTEIN"/>
    <property type="match status" value="1"/>
</dbReference>
<protein>
    <recommendedName>
        <fullName evidence="1">Aminoglycoside phosphotransferase domain-containing protein</fullName>
    </recommendedName>
</protein>
<dbReference type="Proteomes" id="UP000091967">
    <property type="component" value="Unassembled WGS sequence"/>
</dbReference>
<dbReference type="STRING" id="36050.A0A1B8AHV8"/>
<dbReference type="InterPro" id="IPR002575">
    <property type="entry name" value="Aminoglycoside_PTrfase"/>
</dbReference>
<organism evidence="2 3">
    <name type="scientific">Fusarium poae</name>
    <dbReference type="NCBI Taxonomy" id="36050"/>
    <lineage>
        <taxon>Eukaryota</taxon>
        <taxon>Fungi</taxon>
        <taxon>Dikarya</taxon>
        <taxon>Ascomycota</taxon>
        <taxon>Pezizomycotina</taxon>
        <taxon>Sordariomycetes</taxon>
        <taxon>Hypocreomycetidae</taxon>
        <taxon>Hypocreales</taxon>
        <taxon>Nectriaceae</taxon>
        <taxon>Fusarium</taxon>
    </lineage>
</organism>
<evidence type="ECO:0000313" key="2">
    <source>
        <dbReference type="EMBL" id="OBS20060.1"/>
    </source>
</evidence>
<dbReference type="InterPro" id="IPR051678">
    <property type="entry name" value="AGP_Transferase"/>
</dbReference>
<gene>
    <name evidence="2" type="ORF">FPOA_11781</name>
</gene>
<dbReference type="Pfam" id="PF01636">
    <property type="entry name" value="APH"/>
    <property type="match status" value="1"/>
</dbReference>
<dbReference type="AlphaFoldDB" id="A0A1B8AHV8"/>
<evidence type="ECO:0000313" key="3">
    <source>
        <dbReference type="Proteomes" id="UP000091967"/>
    </source>
</evidence>
<feature type="domain" description="Aminoglycoside phosphotransferase" evidence="1">
    <location>
        <begin position="9"/>
        <end position="128"/>
    </location>
</feature>
<sequence>MIETARAQAISELQSYLCQLHRLRPSGSGWIGSCSGGPAYDHRLDNMSTCGPFASVAKFHDFLVEPIKHCPRLELVAKYRNMLPDDYCITFVHADVSWENILLDPATGSVTGIVDWEMAGFWPEWWEYRKALFGSRPRQWWIDIVKQIMKEYPLVTEAHMDIEMF</sequence>
<dbReference type="EMBL" id="LYXU01000004">
    <property type="protein sequence ID" value="OBS20060.1"/>
    <property type="molecule type" value="Genomic_DNA"/>
</dbReference>
<proteinExistence type="predicted"/>
<dbReference type="PANTHER" id="PTHR21310">
    <property type="entry name" value="AMINOGLYCOSIDE PHOSPHOTRANSFERASE-RELATED-RELATED"/>
    <property type="match status" value="1"/>
</dbReference>
<dbReference type="OMA" id="PEWWEYR"/>
<dbReference type="Gene3D" id="3.90.1200.10">
    <property type="match status" value="1"/>
</dbReference>